<gene>
    <name evidence="1" type="ORF">SE18_03320</name>
</gene>
<protein>
    <submittedName>
        <fullName evidence="1">Uncharacterized protein</fullName>
    </submittedName>
</protein>
<dbReference type="EMBL" id="LGKP01000007">
    <property type="protein sequence ID" value="KPL91245.1"/>
    <property type="molecule type" value="Genomic_DNA"/>
</dbReference>
<sequence>MIHELESDLKRLMVTVYSKPEALLLKKPVDTWVKCAVCGNCGHIMLHAEDPQALWEAYQAQKNS</sequence>
<dbReference type="AlphaFoldDB" id="A0A0P6Y161"/>
<proteinExistence type="predicted"/>
<keyword evidence="2" id="KW-1185">Reference proteome</keyword>
<comment type="caution">
    <text evidence="1">The sequence shown here is derived from an EMBL/GenBank/DDBJ whole genome shotgun (WGS) entry which is preliminary data.</text>
</comment>
<accession>A0A0P6Y161</accession>
<organism evidence="1 2">
    <name type="scientific">Herpetosiphon geysericola</name>
    <dbReference type="NCBI Taxonomy" id="70996"/>
    <lineage>
        <taxon>Bacteria</taxon>
        <taxon>Bacillati</taxon>
        <taxon>Chloroflexota</taxon>
        <taxon>Chloroflexia</taxon>
        <taxon>Herpetosiphonales</taxon>
        <taxon>Herpetosiphonaceae</taxon>
        <taxon>Herpetosiphon</taxon>
    </lineage>
</organism>
<name>A0A0P6Y161_9CHLR</name>
<reference evidence="1 2" key="1">
    <citation type="submission" date="2015-07" db="EMBL/GenBank/DDBJ databases">
        <title>Whole genome sequence of Herpetosiphon geysericola DSM 7119.</title>
        <authorList>
            <person name="Hemp J."/>
            <person name="Ward L.M."/>
            <person name="Pace L.A."/>
            <person name="Fischer W.W."/>
        </authorList>
    </citation>
    <scope>NUCLEOTIDE SEQUENCE [LARGE SCALE GENOMIC DNA]</scope>
    <source>
        <strain evidence="1 2">DSM 7119</strain>
    </source>
</reference>
<dbReference type="Proteomes" id="UP000050277">
    <property type="component" value="Unassembled WGS sequence"/>
</dbReference>
<evidence type="ECO:0000313" key="2">
    <source>
        <dbReference type="Proteomes" id="UP000050277"/>
    </source>
</evidence>
<evidence type="ECO:0000313" key="1">
    <source>
        <dbReference type="EMBL" id="KPL91245.1"/>
    </source>
</evidence>